<dbReference type="InterPro" id="IPR036937">
    <property type="entry name" value="Adhesion_dom_fimbrial_sf"/>
</dbReference>
<dbReference type="InterPro" id="IPR000259">
    <property type="entry name" value="Adhesion_dom_fimbrial"/>
</dbReference>
<dbReference type="GO" id="GO:0043709">
    <property type="term" value="P:cell adhesion involved in single-species biofilm formation"/>
    <property type="evidence" value="ECO:0007669"/>
    <property type="project" value="TreeGrafter"/>
</dbReference>
<dbReference type="Proteomes" id="UP000575469">
    <property type="component" value="Unassembled WGS sequence"/>
</dbReference>
<dbReference type="PANTHER" id="PTHR33420">
    <property type="entry name" value="FIMBRIAL SUBUNIT ELFA-RELATED"/>
    <property type="match status" value="1"/>
</dbReference>
<dbReference type="GO" id="GO:0009289">
    <property type="term" value="C:pilus"/>
    <property type="evidence" value="ECO:0007669"/>
    <property type="project" value="InterPro"/>
</dbReference>
<dbReference type="Gene3D" id="2.60.40.1090">
    <property type="entry name" value="Fimbrial-type adhesion domain"/>
    <property type="match status" value="1"/>
</dbReference>
<name>A0A848P847_9RALS</name>
<evidence type="ECO:0000313" key="4">
    <source>
        <dbReference type="Proteomes" id="UP000575469"/>
    </source>
</evidence>
<accession>A0A848P847</accession>
<evidence type="ECO:0000256" key="1">
    <source>
        <dbReference type="SAM" id="SignalP"/>
    </source>
</evidence>
<feature type="chain" id="PRO_5032734282" evidence="1">
    <location>
        <begin position="32"/>
        <end position="372"/>
    </location>
</feature>
<dbReference type="InterPro" id="IPR008966">
    <property type="entry name" value="Adhesion_dom_sf"/>
</dbReference>
<dbReference type="AlphaFoldDB" id="A0A848P847"/>
<dbReference type="Gene3D" id="2.60.40.3310">
    <property type="match status" value="1"/>
</dbReference>
<protein>
    <submittedName>
        <fullName evidence="3">Type 1 fimbrial protein</fullName>
    </submittedName>
</protein>
<keyword evidence="1" id="KW-0732">Signal</keyword>
<evidence type="ECO:0000313" key="3">
    <source>
        <dbReference type="EMBL" id="NMV41363.1"/>
    </source>
</evidence>
<comment type="caution">
    <text evidence="3">The sequence shown here is derived from an EMBL/GenBank/DDBJ whole genome shotgun (WGS) entry which is preliminary data.</text>
</comment>
<organism evidence="3 4">
    <name type="scientific">Ralstonia insidiosa</name>
    <dbReference type="NCBI Taxonomy" id="190721"/>
    <lineage>
        <taxon>Bacteria</taxon>
        <taxon>Pseudomonadati</taxon>
        <taxon>Pseudomonadota</taxon>
        <taxon>Betaproteobacteria</taxon>
        <taxon>Burkholderiales</taxon>
        <taxon>Burkholderiaceae</taxon>
        <taxon>Ralstonia</taxon>
    </lineage>
</organism>
<feature type="domain" description="Fimbrial-type adhesion" evidence="2">
    <location>
        <begin position="196"/>
        <end position="372"/>
    </location>
</feature>
<feature type="signal peptide" evidence="1">
    <location>
        <begin position="1"/>
        <end position="31"/>
    </location>
</feature>
<proteinExistence type="predicted"/>
<dbReference type="EMBL" id="JABBZM010000032">
    <property type="protein sequence ID" value="NMV41363.1"/>
    <property type="molecule type" value="Genomic_DNA"/>
</dbReference>
<dbReference type="RefSeq" id="WP_169341604.1">
    <property type="nucleotide sequence ID" value="NZ_JABBZM010000032.1"/>
</dbReference>
<dbReference type="PANTHER" id="PTHR33420:SF26">
    <property type="entry name" value="FIMBRIAL SUBUNIT"/>
    <property type="match status" value="1"/>
</dbReference>
<gene>
    <name evidence="3" type="ORF">HGR00_25935</name>
</gene>
<reference evidence="3 4" key="1">
    <citation type="submission" date="2020-04" db="EMBL/GenBank/DDBJ databases">
        <title>Ralstonia insidiosa genome sequencing and assembly.</title>
        <authorList>
            <person name="Martins R.C.R."/>
            <person name="Perdigao-Neto L.V."/>
            <person name="Levin A.S.S."/>
            <person name="Costa S.F."/>
        </authorList>
    </citation>
    <scope>NUCLEOTIDE SEQUENCE [LARGE SCALE GENOMIC DNA]</scope>
    <source>
        <strain evidence="3 4">5047</strain>
    </source>
</reference>
<sequence length="372" mass="38690">MMWNPTRKIVRTAMTLGIALVGGVLGTAAHADCTYAASNAYGNGPLVTTQPLTITNLTVGRDVPDGTEIYRQTVTPQGGAVVCTAGTHVYEERELTVQPLPVTPWNTGQYAGKVYGTGVPGIGVAVWRVNDIYPMTPFDRGIQTGATSTFPGSYMGLSMSLIKIGPVSPGIINGASLPTGQWRWNDGTKRLVLATINFSGSIRIVAQTCTTPDVNVDMGQHQTKAFTGAGSATPWRDFNIGLQNCPAFYGARATVQTVDTAGSWSSTPAMQGNVIRFSLSPTTPVVDPVQGIVALAPTASGPAAATGVGLQIANASNMPVSFNTVMPSGLALGTTSGASYSIPLRARYIQTGSAAPTPGPANTSVMFTINYQ</sequence>
<dbReference type="Pfam" id="PF00419">
    <property type="entry name" value="Fimbrial"/>
    <property type="match status" value="1"/>
</dbReference>
<dbReference type="SUPFAM" id="SSF49401">
    <property type="entry name" value="Bacterial adhesins"/>
    <property type="match status" value="1"/>
</dbReference>
<evidence type="ECO:0000259" key="2">
    <source>
        <dbReference type="Pfam" id="PF00419"/>
    </source>
</evidence>
<dbReference type="InterPro" id="IPR050263">
    <property type="entry name" value="Bact_Fimbrial_Adh_Pro"/>
</dbReference>